<accession>A0A372JNN0</accession>
<dbReference type="Proteomes" id="UP000261811">
    <property type="component" value="Unassembled WGS sequence"/>
</dbReference>
<reference evidence="2 3" key="1">
    <citation type="submission" date="2018-08" db="EMBL/GenBank/DDBJ databases">
        <title>Actinomadura jelena sp. nov., a novel Actinomycete isolated from soil in Chad.</title>
        <authorList>
            <person name="Shi L."/>
        </authorList>
    </citation>
    <scope>NUCLEOTIDE SEQUENCE [LARGE SCALE GENOMIC DNA]</scope>
    <source>
        <strain evidence="2 3">NEAU-G17</strain>
    </source>
</reference>
<dbReference type="GO" id="GO:0004803">
    <property type="term" value="F:transposase activity"/>
    <property type="evidence" value="ECO:0007669"/>
    <property type="project" value="InterPro"/>
</dbReference>
<dbReference type="AlphaFoldDB" id="A0A372JNN0"/>
<dbReference type="InterPro" id="IPR002513">
    <property type="entry name" value="Tn3_Tnp_DDE_dom"/>
</dbReference>
<proteinExistence type="predicted"/>
<sequence>MAHVDQNHARSETHAAAKAILVQAQREVPIVNHWGGGAAGLCRPDGPSGGSGWVLLLLTWAPRQRSTVNPFIPRWRGLVTT</sequence>
<dbReference type="EMBL" id="QURH01000199">
    <property type="protein sequence ID" value="RFU41633.1"/>
    <property type="molecule type" value="Genomic_DNA"/>
</dbReference>
<evidence type="ECO:0000259" key="1">
    <source>
        <dbReference type="Pfam" id="PF01526"/>
    </source>
</evidence>
<evidence type="ECO:0000313" key="3">
    <source>
        <dbReference type="Proteomes" id="UP000261811"/>
    </source>
</evidence>
<gene>
    <name evidence="2" type="ORF">DZF91_10675</name>
</gene>
<protein>
    <recommendedName>
        <fullName evidence="1">Tn3 transposase DDE domain-containing protein</fullName>
    </recommendedName>
</protein>
<keyword evidence="3" id="KW-1185">Reference proteome</keyword>
<comment type="caution">
    <text evidence="2">The sequence shown here is derived from an EMBL/GenBank/DDBJ whole genome shotgun (WGS) entry which is preliminary data.</text>
</comment>
<name>A0A372JNN0_9ACTN</name>
<dbReference type="RefSeq" id="WP_117357312.1">
    <property type="nucleotide sequence ID" value="NZ_QURH01000199.1"/>
</dbReference>
<dbReference type="Pfam" id="PF01526">
    <property type="entry name" value="DDE_Tnp_Tn3"/>
    <property type="match status" value="1"/>
</dbReference>
<dbReference type="GO" id="GO:0006313">
    <property type="term" value="P:DNA transposition"/>
    <property type="evidence" value="ECO:0007669"/>
    <property type="project" value="InterPro"/>
</dbReference>
<feature type="domain" description="Tn3 transposase DDE" evidence="1">
    <location>
        <begin position="1"/>
        <end position="46"/>
    </location>
</feature>
<evidence type="ECO:0000313" key="2">
    <source>
        <dbReference type="EMBL" id="RFU41633.1"/>
    </source>
</evidence>
<organism evidence="2 3">
    <name type="scientific">Actinomadura logoneensis</name>
    <dbReference type="NCBI Taxonomy" id="2293572"/>
    <lineage>
        <taxon>Bacteria</taxon>
        <taxon>Bacillati</taxon>
        <taxon>Actinomycetota</taxon>
        <taxon>Actinomycetes</taxon>
        <taxon>Streptosporangiales</taxon>
        <taxon>Thermomonosporaceae</taxon>
        <taxon>Actinomadura</taxon>
    </lineage>
</organism>